<dbReference type="InterPro" id="IPR036286">
    <property type="entry name" value="LexA/Signal_pep-like_sf"/>
</dbReference>
<dbReference type="InterPro" id="IPR019756">
    <property type="entry name" value="Pept_S26A_signal_pept_1_Ser-AS"/>
</dbReference>
<organism evidence="7 8">
    <name type="scientific">Lebetimonas natsushimae</name>
    <dbReference type="NCBI Taxonomy" id="1936991"/>
    <lineage>
        <taxon>Bacteria</taxon>
        <taxon>Pseudomonadati</taxon>
        <taxon>Campylobacterota</taxon>
        <taxon>Epsilonproteobacteria</taxon>
        <taxon>Nautiliales</taxon>
        <taxon>Nautiliaceae</taxon>
        <taxon>Lebetimonas</taxon>
    </lineage>
</organism>
<dbReference type="PANTHER" id="PTHR40661:SF3">
    <property type="entry name" value="FELS-1 PROPHAGE TRANSCRIPTIONAL REGULATOR"/>
    <property type="match status" value="1"/>
</dbReference>
<dbReference type="InterPro" id="IPR039418">
    <property type="entry name" value="LexA-like"/>
</dbReference>
<evidence type="ECO:0000256" key="5">
    <source>
        <dbReference type="ARBA" id="ARBA00023163"/>
    </source>
</evidence>
<dbReference type="Pfam" id="PF00717">
    <property type="entry name" value="Peptidase_S24"/>
    <property type="match status" value="1"/>
</dbReference>
<dbReference type="RefSeq" id="WP_096259528.1">
    <property type="nucleotide sequence ID" value="NZ_BDME01000002.1"/>
</dbReference>
<gene>
    <name evidence="7" type="ORF">LNAT_P1252</name>
</gene>
<dbReference type="InterPro" id="IPR010982">
    <property type="entry name" value="Lambda_DNA-bd_dom_sf"/>
</dbReference>
<dbReference type="Gene3D" id="1.10.260.40">
    <property type="entry name" value="lambda repressor-like DNA-binding domains"/>
    <property type="match status" value="1"/>
</dbReference>
<protein>
    <recommendedName>
        <fullName evidence="6">Peptidase S24/S26A/S26B/S26C domain-containing protein</fullName>
    </recommendedName>
</protein>
<dbReference type="EMBL" id="BDME01000002">
    <property type="protein sequence ID" value="GAX87955.1"/>
    <property type="molecule type" value="Genomic_DNA"/>
</dbReference>
<dbReference type="Proteomes" id="UP000217944">
    <property type="component" value="Unassembled WGS sequence"/>
</dbReference>
<dbReference type="CDD" id="cd06529">
    <property type="entry name" value="S24_LexA-like"/>
    <property type="match status" value="1"/>
</dbReference>
<dbReference type="InterPro" id="IPR015927">
    <property type="entry name" value="Peptidase_S24_S26A/B/C"/>
</dbReference>
<dbReference type="Gene3D" id="2.10.109.10">
    <property type="entry name" value="Umud Fragment, subunit A"/>
    <property type="match status" value="1"/>
</dbReference>
<dbReference type="OrthoDB" id="5363392at2"/>
<reference evidence="7 8" key="1">
    <citation type="journal article" date="2017" name="Syst. Appl. Microbiol.">
        <title>Lebetimonas natsushimae sp. nov., a novel strictly anaerobic, moderately thermophilic chemoautotroph isolated from a deep-sea hydrothermal vent polychaete nest in the Mid-Okinawa Trough.</title>
        <authorList>
            <person name="Nagata R."/>
            <person name="Takaki Y."/>
            <person name="Tame A."/>
            <person name="Nunoura T."/>
            <person name="Muto H."/>
            <person name="Mino S."/>
            <person name="Sawayama S."/>
            <person name="Takai K."/>
            <person name="Nakagawa S."/>
        </authorList>
    </citation>
    <scope>NUCLEOTIDE SEQUENCE [LARGE SCALE GENOMIC DNA]</scope>
    <source>
        <strain evidence="7 8">HS1857</strain>
    </source>
</reference>
<dbReference type="GO" id="GO:0004252">
    <property type="term" value="F:serine-type endopeptidase activity"/>
    <property type="evidence" value="ECO:0007669"/>
    <property type="project" value="InterPro"/>
</dbReference>
<accession>A0A292YGA0</accession>
<dbReference type="SUPFAM" id="SSF51306">
    <property type="entry name" value="LexA/Signal peptidase"/>
    <property type="match status" value="1"/>
</dbReference>
<evidence type="ECO:0000256" key="3">
    <source>
        <dbReference type="ARBA" id="ARBA00023015"/>
    </source>
</evidence>
<keyword evidence="8" id="KW-1185">Reference proteome</keyword>
<keyword evidence="5" id="KW-0804">Transcription</keyword>
<dbReference type="PROSITE" id="PS00501">
    <property type="entry name" value="SPASE_I_1"/>
    <property type="match status" value="1"/>
</dbReference>
<comment type="caution">
    <text evidence="7">The sequence shown here is derived from an EMBL/GenBank/DDBJ whole genome shotgun (WGS) entry which is preliminary data.</text>
</comment>
<keyword evidence="2" id="KW-0378">Hydrolase</keyword>
<name>A0A292YGA0_9BACT</name>
<evidence type="ECO:0000256" key="4">
    <source>
        <dbReference type="ARBA" id="ARBA00023125"/>
    </source>
</evidence>
<sequence length="208" mass="23566">MDFEKIIEKIKDIISNEIGDRKVLNKDVANALNLTPENLSILKKRNKIPFKEIAFFCAKRKISINWLLFDQTIDSIADETEKFSQIRYFKDINASAGGGAINFDENYEILYIDKKIIDKNLDAINVIGDSMEPTLKDGNIIFIDRNDKNIINGGIFVISTNAGVFVKRLNLKSNGEIEIISDNSIYPKERVKPEEINVIGKVVGKLEI</sequence>
<keyword evidence="3" id="KW-0805">Transcription regulation</keyword>
<evidence type="ECO:0000313" key="7">
    <source>
        <dbReference type="EMBL" id="GAX87955.1"/>
    </source>
</evidence>
<evidence type="ECO:0000256" key="1">
    <source>
        <dbReference type="ARBA" id="ARBA00022670"/>
    </source>
</evidence>
<dbReference type="GO" id="GO:0006508">
    <property type="term" value="P:proteolysis"/>
    <property type="evidence" value="ECO:0007669"/>
    <property type="project" value="UniProtKB-KW"/>
</dbReference>
<feature type="domain" description="Peptidase S24/S26A/S26B/S26C" evidence="6">
    <location>
        <begin position="94"/>
        <end position="203"/>
    </location>
</feature>
<evidence type="ECO:0000256" key="2">
    <source>
        <dbReference type="ARBA" id="ARBA00022801"/>
    </source>
</evidence>
<evidence type="ECO:0000259" key="6">
    <source>
        <dbReference type="Pfam" id="PF00717"/>
    </source>
</evidence>
<dbReference type="GO" id="GO:0003677">
    <property type="term" value="F:DNA binding"/>
    <property type="evidence" value="ECO:0007669"/>
    <property type="project" value="UniProtKB-KW"/>
</dbReference>
<dbReference type="PANTHER" id="PTHR40661">
    <property type="match status" value="1"/>
</dbReference>
<proteinExistence type="predicted"/>
<evidence type="ECO:0000313" key="8">
    <source>
        <dbReference type="Proteomes" id="UP000217944"/>
    </source>
</evidence>
<keyword evidence="4" id="KW-0238">DNA-binding</keyword>
<dbReference type="GO" id="GO:0016020">
    <property type="term" value="C:membrane"/>
    <property type="evidence" value="ECO:0007669"/>
    <property type="project" value="InterPro"/>
</dbReference>
<keyword evidence="1" id="KW-0645">Protease</keyword>
<dbReference type="AlphaFoldDB" id="A0A292YGA0"/>